<dbReference type="Proteomes" id="UP000054047">
    <property type="component" value="Unassembled WGS sequence"/>
</dbReference>
<dbReference type="CDD" id="cd05380">
    <property type="entry name" value="CAP_euk"/>
    <property type="match status" value="1"/>
</dbReference>
<organism evidence="2 3">
    <name type="scientific">Ancylostoma duodenale</name>
    <dbReference type="NCBI Taxonomy" id="51022"/>
    <lineage>
        <taxon>Eukaryota</taxon>
        <taxon>Metazoa</taxon>
        <taxon>Ecdysozoa</taxon>
        <taxon>Nematoda</taxon>
        <taxon>Chromadorea</taxon>
        <taxon>Rhabditida</taxon>
        <taxon>Rhabditina</taxon>
        <taxon>Rhabditomorpha</taxon>
        <taxon>Strongyloidea</taxon>
        <taxon>Ancylostomatidae</taxon>
        <taxon>Ancylostomatinae</taxon>
        <taxon>Ancylostoma</taxon>
    </lineage>
</organism>
<dbReference type="Pfam" id="PF00188">
    <property type="entry name" value="CAP"/>
    <property type="match status" value="1"/>
</dbReference>
<dbReference type="EMBL" id="KN746047">
    <property type="protein sequence ID" value="KIH51608.1"/>
    <property type="molecule type" value="Genomic_DNA"/>
</dbReference>
<evidence type="ECO:0000259" key="1">
    <source>
        <dbReference type="SMART" id="SM00198"/>
    </source>
</evidence>
<feature type="non-terminal residue" evidence="2">
    <location>
        <position position="1"/>
    </location>
</feature>
<dbReference type="SMART" id="SM00198">
    <property type="entry name" value="SCP"/>
    <property type="match status" value="1"/>
</dbReference>
<proteinExistence type="predicted"/>
<dbReference type="InterPro" id="IPR035940">
    <property type="entry name" value="CAP_sf"/>
</dbReference>
<dbReference type="SUPFAM" id="SSF55797">
    <property type="entry name" value="PR-1-like"/>
    <property type="match status" value="1"/>
</dbReference>
<keyword evidence="3" id="KW-1185">Reference proteome</keyword>
<name>A0A0C2C5R0_9BILA</name>
<reference evidence="2 3" key="1">
    <citation type="submission" date="2013-12" db="EMBL/GenBank/DDBJ databases">
        <title>Draft genome of the parsitic nematode Ancylostoma duodenale.</title>
        <authorList>
            <person name="Mitreva M."/>
        </authorList>
    </citation>
    <scope>NUCLEOTIDE SEQUENCE [LARGE SCALE GENOMIC DNA]</scope>
    <source>
        <strain evidence="2 3">Zhejiang</strain>
    </source>
</reference>
<gene>
    <name evidence="2" type="ORF">ANCDUO_18305</name>
</gene>
<dbReference type="AlphaFoldDB" id="A0A0C2C5R0"/>
<accession>A0A0C2C5R0</accession>
<protein>
    <recommendedName>
        <fullName evidence="1">SCP domain-containing protein</fullName>
    </recommendedName>
</protein>
<sequence>VYDCDVEDEAYESARHCNRTASSGYNENVHVFKGDISNVDIVFEACKSWYNEASKLKEGNINKSKDNTSNIANGMVRDTNAKLGCAVVKCPSETHVVCHYTPKEKADGEKI</sequence>
<dbReference type="OrthoDB" id="5807453at2759"/>
<evidence type="ECO:0000313" key="3">
    <source>
        <dbReference type="Proteomes" id="UP000054047"/>
    </source>
</evidence>
<dbReference type="InterPro" id="IPR014044">
    <property type="entry name" value="CAP_dom"/>
</dbReference>
<feature type="domain" description="SCP" evidence="1">
    <location>
        <begin position="1"/>
        <end position="108"/>
    </location>
</feature>
<evidence type="ECO:0000313" key="2">
    <source>
        <dbReference type="EMBL" id="KIH51608.1"/>
    </source>
</evidence>
<dbReference type="Gene3D" id="3.40.33.10">
    <property type="entry name" value="CAP"/>
    <property type="match status" value="1"/>
</dbReference>